<dbReference type="InterPro" id="IPR025737">
    <property type="entry name" value="FApF"/>
</dbReference>
<evidence type="ECO:0000313" key="3">
    <source>
        <dbReference type="Proteomes" id="UP000546173"/>
    </source>
</evidence>
<gene>
    <name evidence="2" type="ORF">H7993_17825</name>
</gene>
<proteinExistence type="predicted"/>
<evidence type="ECO:0000313" key="2">
    <source>
        <dbReference type="EMBL" id="MBC2680262.1"/>
    </source>
</evidence>
<dbReference type="EMBL" id="JACMYH010000006">
    <property type="protein sequence ID" value="MBC2680262.1"/>
    <property type="molecule type" value="Genomic_DNA"/>
</dbReference>
<sequence length="418" mass="45963">MSIPSSLTHFAASVSILLSTAPVAMADTVHLKNGDSLSGRLISYEGDVCVFSASYGTGLNIPGPDIASLQTDHDYEVRFKNGELASGRLMSNGATLTLLTSTTFGEVEVRMTEIQALTRSFVEERNPEAEDVPAEYGERTEQPPLDFLVGSTVLLGPGEYEFDMGLVYKQSRRQHNLFDVGYFQKSSYSARVIQFEPTLRAGLFDRLEGHLAVPFTYTSVEDVSSNEYVSTTGAWDLADIGFGVQYQWLDETSAHPALSFTFDIGAPTGRKRYNDAANRWKDPLNNGSGHWNVAPGIAWVRSTDPAILFGGLSYQHFFKSTIDGYAVKPGWALRSYLGAGFALNEKLSIGARFSYSYSANLKADRQIIKGTDIDPADLAFNLSYRLRDDWVVSPQIMLGLNDDAGPASMSLNLKRQFN</sequence>
<dbReference type="RefSeq" id="WP_185795195.1">
    <property type="nucleotide sequence ID" value="NZ_JACMYH010000006.1"/>
</dbReference>
<name>A0A7X1G897_9PSED</name>
<accession>A0A7X1G897</accession>
<feature type="signal peptide" evidence="1">
    <location>
        <begin position="1"/>
        <end position="26"/>
    </location>
</feature>
<keyword evidence="1" id="KW-0732">Signal</keyword>
<feature type="chain" id="PRO_5031330717" evidence="1">
    <location>
        <begin position="27"/>
        <end position="418"/>
    </location>
</feature>
<protein>
    <submittedName>
        <fullName evidence="2">Transporter</fullName>
    </submittedName>
</protein>
<dbReference type="Pfam" id="PF13557">
    <property type="entry name" value="Phenol_MetA_deg"/>
    <property type="match status" value="1"/>
</dbReference>
<organism evidence="2 3">
    <name type="scientific">Pseudomonas baltica</name>
    <dbReference type="NCBI Taxonomy" id="2762576"/>
    <lineage>
        <taxon>Bacteria</taxon>
        <taxon>Pseudomonadati</taxon>
        <taxon>Pseudomonadota</taxon>
        <taxon>Gammaproteobacteria</taxon>
        <taxon>Pseudomonadales</taxon>
        <taxon>Pseudomonadaceae</taxon>
        <taxon>Pseudomonas</taxon>
    </lineage>
</organism>
<reference evidence="2 3" key="1">
    <citation type="submission" date="2020-08" db="EMBL/GenBank/DDBJ databases">
        <title>Pseudomonas sp. nov.</title>
        <authorList>
            <person name="Gieschler S."/>
            <person name="Fiedler G."/>
            <person name="Brinks E."/>
            <person name="Boehnlein C."/>
            <person name="Franz C.M.A.P."/>
            <person name="Kabisch J."/>
        </authorList>
    </citation>
    <scope>NUCLEOTIDE SEQUENCE [LARGE SCALE GENOMIC DNA]</scope>
    <source>
        <strain evidence="2 3">MBT-2</strain>
    </source>
</reference>
<comment type="caution">
    <text evidence="2">The sequence shown here is derived from an EMBL/GenBank/DDBJ whole genome shotgun (WGS) entry which is preliminary data.</text>
</comment>
<dbReference type="AlphaFoldDB" id="A0A7X1G897"/>
<keyword evidence="3" id="KW-1185">Reference proteome</keyword>
<evidence type="ECO:0000256" key="1">
    <source>
        <dbReference type="SAM" id="SignalP"/>
    </source>
</evidence>
<dbReference type="Proteomes" id="UP000546173">
    <property type="component" value="Unassembled WGS sequence"/>
</dbReference>